<gene>
    <name evidence="3" type="ORF">GP644_18115</name>
</gene>
<dbReference type="Gene3D" id="3.40.50.720">
    <property type="entry name" value="NAD(P)-binding Rossmann-like Domain"/>
    <property type="match status" value="1"/>
</dbReference>
<dbReference type="Proteomes" id="UP000441586">
    <property type="component" value="Unassembled WGS sequence"/>
</dbReference>
<dbReference type="CDD" id="cd05233">
    <property type="entry name" value="SDR_c"/>
    <property type="match status" value="1"/>
</dbReference>
<dbReference type="InterPro" id="IPR020904">
    <property type="entry name" value="Sc_DH/Rdtase_CS"/>
</dbReference>
<sequence>MTDHSSKSPSLLAGFHLPGLKGKKVVITAGASGIGFSIARLLHAQGVKIAICDVDTDALRRASAVLEGCVALEADVSDEIAVDTFFDTVQDTFGGLDALVNNAGIAGPTGNLEDLSPDDWRRCIDICLTGQFLSARRAIPMIKAAGGGALVNMASAAAKHGYAFRTPYSAAKFGVIGLTQSLAKELGPDNIRVNAILPGIVEGPRMEKVIRDRADAAGVSHTAMRDDYLKNISMRRMVTPDDVAATVAFLISDAGANLSGQSLAVDGNVETL</sequence>
<dbReference type="GO" id="GO:0016616">
    <property type="term" value="F:oxidoreductase activity, acting on the CH-OH group of donors, NAD or NADP as acceptor"/>
    <property type="evidence" value="ECO:0007669"/>
    <property type="project" value="TreeGrafter"/>
</dbReference>
<comment type="caution">
    <text evidence="3">The sequence shown here is derived from an EMBL/GenBank/DDBJ whole genome shotgun (WGS) entry which is preliminary data.</text>
</comment>
<dbReference type="NCBIfam" id="NF009466">
    <property type="entry name" value="PRK12826.1-2"/>
    <property type="match status" value="1"/>
</dbReference>
<dbReference type="AlphaFoldDB" id="A0A6A4RF93"/>
<dbReference type="FunFam" id="3.40.50.720:FF:000084">
    <property type="entry name" value="Short-chain dehydrogenase reductase"/>
    <property type="match status" value="1"/>
</dbReference>
<name>A0A6A4RF93_9RHOB</name>
<dbReference type="PRINTS" id="PR00080">
    <property type="entry name" value="SDRFAMILY"/>
</dbReference>
<organism evidence="3 4">
    <name type="scientific">Parasedimentitalea maritima</name>
    <dbReference type="NCBI Taxonomy" id="2578117"/>
    <lineage>
        <taxon>Bacteria</taxon>
        <taxon>Pseudomonadati</taxon>
        <taxon>Pseudomonadota</taxon>
        <taxon>Alphaproteobacteria</taxon>
        <taxon>Rhodobacterales</taxon>
        <taxon>Paracoccaceae</taxon>
        <taxon>Parasedimentitalea</taxon>
    </lineage>
</organism>
<dbReference type="RefSeq" id="WP_158980727.1">
    <property type="nucleotide sequence ID" value="NZ_WSFO01000011.1"/>
</dbReference>
<evidence type="ECO:0000256" key="1">
    <source>
        <dbReference type="ARBA" id="ARBA00006484"/>
    </source>
</evidence>
<dbReference type="PANTHER" id="PTHR42760">
    <property type="entry name" value="SHORT-CHAIN DEHYDROGENASES/REDUCTASES FAMILY MEMBER"/>
    <property type="match status" value="1"/>
</dbReference>
<dbReference type="PANTHER" id="PTHR42760:SF133">
    <property type="entry name" value="3-OXOACYL-[ACYL-CARRIER-PROTEIN] REDUCTASE"/>
    <property type="match status" value="1"/>
</dbReference>
<proteinExistence type="inferred from homology"/>
<accession>A0A6A4RF93</accession>
<reference evidence="3 4" key="1">
    <citation type="submission" date="2019-12" db="EMBL/GenBank/DDBJ databases">
        <authorList>
            <person name="Zhang Y.-J."/>
        </authorList>
    </citation>
    <scope>NUCLEOTIDE SEQUENCE [LARGE SCALE GENOMIC DNA]</scope>
    <source>
        <strain evidence="3 4">H18S-6</strain>
    </source>
</reference>
<keyword evidence="2" id="KW-0560">Oxidoreductase</keyword>
<dbReference type="EMBL" id="WSFO01000011">
    <property type="protein sequence ID" value="KAE9628007.1"/>
    <property type="molecule type" value="Genomic_DNA"/>
</dbReference>
<evidence type="ECO:0000313" key="3">
    <source>
        <dbReference type="EMBL" id="KAE9628007.1"/>
    </source>
</evidence>
<evidence type="ECO:0000313" key="4">
    <source>
        <dbReference type="Proteomes" id="UP000441586"/>
    </source>
</evidence>
<dbReference type="InterPro" id="IPR002347">
    <property type="entry name" value="SDR_fam"/>
</dbReference>
<dbReference type="Pfam" id="PF13561">
    <property type="entry name" value="adh_short_C2"/>
    <property type="match status" value="1"/>
</dbReference>
<evidence type="ECO:0000256" key="2">
    <source>
        <dbReference type="ARBA" id="ARBA00023002"/>
    </source>
</evidence>
<dbReference type="SUPFAM" id="SSF51735">
    <property type="entry name" value="NAD(P)-binding Rossmann-fold domains"/>
    <property type="match status" value="1"/>
</dbReference>
<dbReference type="PRINTS" id="PR00081">
    <property type="entry name" value="GDHRDH"/>
</dbReference>
<dbReference type="PROSITE" id="PS00061">
    <property type="entry name" value="ADH_SHORT"/>
    <property type="match status" value="1"/>
</dbReference>
<dbReference type="InterPro" id="IPR036291">
    <property type="entry name" value="NAD(P)-bd_dom_sf"/>
</dbReference>
<comment type="similarity">
    <text evidence="1">Belongs to the short-chain dehydrogenases/reductases (SDR) family.</text>
</comment>
<protein>
    <submittedName>
        <fullName evidence="3">SDR family oxidoreductase</fullName>
    </submittedName>
</protein>